<dbReference type="OrthoDB" id="9995375at2759"/>
<evidence type="ECO:0000313" key="2">
    <source>
        <dbReference type="Proteomes" id="UP000299102"/>
    </source>
</evidence>
<dbReference type="EMBL" id="BGZK01002037">
    <property type="protein sequence ID" value="GBP89849.1"/>
    <property type="molecule type" value="Genomic_DNA"/>
</dbReference>
<accession>A0A4C1ZS82</accession>
<dbReference type="Gene3D" id="3.40.50.300">
    <property type="entry name" value="P-loop containing nucleotide triphosphate hydrolases"/>
    <property type="match status" value="1"/>
</dbReference>
<proteinExistence type="predicted"/>
<evidence type="ECO:0008006" key="3">
    <source>
        <dbReference type="Google" id="ProtNLM"/>
    </source>
</evidence>
<evidence type="ECO:0000313" key="1">
    <source>
        <dbReference type="EMBL" id="GBP89849.1"/>
    </source>
</evidence>
<sequence length="120" mass="13554">MHHSLLRPDSVTARCMRVALEERILEMVKTVTKRKASSDTWENWVVPDITWVNGVSGCDKTTWIVKHFELGRDVVITTTREVARDFKGKLACRLGAGASSKVRTVSVNGFRGPRNCVRRI</sequence>
<dbReference type="InterPro" id="IPR027417">
    <property type="entry name" value="P-loop_NTPase"/>
</dbReference>
<dbReference type="AlphaFoldDB" id="A0A4C1ZS82"/>
<dbReference type="Proteomes" id="UP000299102">
    <property type="component" value="Unassembled WGS sequence"/>
</dbReference>
<name>A0A4C1ZS82_EUMVA</name>
<protein>
    <recommendedName>
        <fullName evidence="3">(+)RNA virus helicase C-terminal domain-containing protein</fullName>
    </recommendedName>
</protein>
<organism evidence="1 2">
    <name type="scientific">Eumeta variegata</name>
    <name type="common">Bagworm moth</name>
    <name type="synonym">Eumeta japonica</name>
    <dbReference type="NCBI Taxonomy" id="151549"/>
    <lineage>
        <taxon>Eukaryota</taxon>
        <taxon>Metazoa</taxon>
        <taxon>Ecdysozoa</taxon>
        <taxon>Arthropoda</taxon>
        <taxon>Hexapoda</taxon>
        <taxon>Insecta</taxon>
        <taxon>Pterygota</taxon>
        <taxon>Neoptera</taxon>
        <taxon>Endopterygota</taxon>
        <taxon>Lepidoptera</taxon>
        <taxon>Glossata</taxon>
        <taxon>Ditrysia</taxon>
        <taxon>Tineoidea</taxon>
        <taxon>Psychidae</taxon>
        <taxon>Oiketicinae</taxon>
        <taxon>Eumeta</taxon>
    </lineage>
</organism>
<gene>
    <name evidence="1" type="ORF">EVAR_64222_1</name>
</gene>
<keyword evidence="2" id="KW-1185">Reference proteome</keyword>
<comment type="caution">
    <text evidence="1">The sequence shown here is derived from an EMBL/GenBank/DDBJ whole genome shotgun (WGS) entry which is preliminary data.</text>
</comment>
<reference evidence="1 2" key="1">
    <citation type="journal article" date="2019" name="Commun. Biol.">
        <title>The bagworm genome reveals a unique fibroin gene that provides high tensile strength.</title>
        <authorList>
            <person name="Kono N."/>
            <person name="Nakamura H."/>
            <person name="Ohtoshi R."/>
            <person name="Tomita M."/>
            <person name="Numata K."/>
            <person name="Arakawa K."/>
        </authorList>
    </citation>
    <scope>NUCLEOTIDE SEQUENCE [LARGE SCALE GENOMIC DNA]</scope>
</reference>